<dbReference type="FunFam" id="2.40.10.10:FF:000047">
    <property type="entry name" value="Trypsin eta"/>
    <property type="match status" value="1"/>
</dbReference>
<evidence type="ECO:0000256" key="6">
    <source>
        <dbReference type="ARBA" id="ARBA00022825"/>
    </source>
</evidence>
<reference evidence="13" key="1">
    <citation type="submission" date="2004-06" db="EMBL/GenBank/DDBJ databases">
        <authorList>
            <person name="Zhu Y."/>
            <person name="Chen M."/>
        </authorList>
    </citation>
    <scope>NUCLEOTIDE SEQUENCE</scope>
</reference>
<keyword evidence="5 10" id="KW-0378">Hydrolase</keyword>
<keyword evidence="4" id="KW-0222">Digestion</keyword>
<dbReference type="GO" id="GO:0007586">
    <property type="term" value="P:digestion"/>
    <property type="evidence" value="ECO:0007669"/>
    <property type="project" value="UniProtKB-KW"/>
</dbReference>
<accession>Q5IS30</accession>
<dbReference type="SMART" id="SM00020">
    <property type="entry name" value="Tryp_SPc"/>
    <property type="match status" value="1"/>
</dbReference>
<dbReference type="Gene3D" id="2.40.10.10">
    <property type="entry name" value="Trypsin-like serine proteases"/>
    <property type="match status" value="2"/>
</dbReference>
<dbReference type="GO" id="GO:0005576">
    <property type="term" value="C:extracellular region"/>
    <property type="evidence" value="ECO:0007669"/>
    <property type="project" value="UniProtKB-SubCell"/>
</dbReference>
<keyword evidence="6 10" id="KW-0720">Serine protease</keyword>
<dbReference type="InterPro" id="IPR001254">
    <property type="entry name" value="Trypsin_dom"/>
</dbReference>
<evidence type="ECO:0000313" key="13">
    <source>
        <dbReference type="EMBL" id="AAT81426.1"/>
    </source>
</evidence>
<keyword evidence="3 10" id="KW-0645">Protease</keyword>
<evidence type="ECO:0000256" key="3">
    <source>
        <dbReference type="ARBA" id="ARBA00022670"/>
    </source>
</evidence>
<dbReference type="GO" id="GO:0004252">
    <property type="term" value="F:serine-type endopeptidase activity"/>
    <property type="evidence" value="ECO:0007669"/>
    <property type="project" value="InterPro"/>
</dbReference>
<reference evidence="13" key="2">
    <citation type="journal article" date="2005" name="Insect Biochem. Mol. Biol.">
        <title>Cloning and characterization of chymotrypsin- and trypsin-like cDNAs from the gut of the Hessian fly [Mayetiola destructor (Say)].</title>
        <authorList>
            <person name="Zhu Y.C."/>
            <person name="Liu X."/>
            <person name="Maddur A.A."/>
            <person name="Oppert B."/>
            <person name="Chen M.S."/>
        </authorList>
    </citation>
    <scope>NUCLEOTIDE SEQUENCE</scope>
</reference>
<dbReference type="PRINTS" id="PR00722">
    <property type="entry name" value="CHYMOTRYPSIN"/>
</dbReference>
<evidence type="ECO:0000256" key="9">
    <source>
        <dbReference type="ARBA" id="ARBA00024195"/>
    </source>
</evidence>
<sequence length="275" mass="29531">MNSVNTALLLVLLVGCALARSAVDIGRVIGGENAEKGQFPHQISMRNRFSNSHFCGGSIISKRFILTAAHCTQGQNANPKNVYVIVGALHRLSGGIKMALGEIIAHQEYNYRTIENDISLLQTVDDIVYSELVQPIALPTEIPPGALSVTISGWGRNSFPTPPGLSPLPDILQFAPAKTLSPEECESEFQATIYAHYLSETNVCTVNPKGRGACHGDSGGPLISNDKALVGIVSWGVPCAQGYPDVYTNVYLYLDWIHAEVAKLGDSVPSNITLE</sequence>
<feature type="chain" id="PRO_5004257879" evidence="11">
    <location>
        <begin position="20"/>
        <end position="275"/>
    </location>
</feature>
<keyword evidence="2" id="KW-0964">Secreted</keyword>
<proteinExistence type="evidence at transcript level"/>
<evidence type="ECO:0000256" key="1">
    <source>
        <dbReference type="ARBA" id="ARBA00004613"/>
    </source>
</evidence>
<organism evidence="13">
    <name type="scientific">Mayetiola destructor</name>
    <name type="common">Hessian fly</name>
    <dbReference type="NCBI Taxonomy" id="39758"/>
    <lineage>
        <taxon>Eukaryota</taxon>
        <taxon>Metazoa</taxon>
        <taxon>Ecdysozoa</taxon>
        <taxon>Arthropoda</taxon>
        <taxon>Hexapoda</taxon>
        <taxon>Insecta</taxon>
        <taxon>Pterygota</taxon>
        <taxon>Neoptera</taxon>
        <taxon>Endopterygota</taxon>
        <taxon>Diptera</taxon>
        <taxon>Nematocera</taxon>
        <taxon>Sciaroidea</taxon>
        <taxon>Cecidomyiidae</taxon>
        <taxon>Mayetiola</taxon>
    </lineage>
</organism>
<dbReference type="InterPro" id="IPR009003">
    <property type="entry name" value="Peptidase_S1_PA"/>
</dbReference>
<evidence type="ECO:0000256" key="11">
    <source>
        <dbReference type="SAM" id="SignalP"/>
    </source>
</evidence>
<dbReference type="PROSITE" id="PS00134">
    <property type="entry name" value="TRYPSIN_HIS"/>
    <property type="match status" value="1"/>
</dbReference>
<dbReference type="InterPro" id="IPR018114">
    <property type="entry name" value="TRYPSIN_HIS"/>
</dbReference>
<evidence type="ECO:0000256" key="5">
    <source>
        <dbReference type="ARBA" id="ARBA00022801"/>
    </source>
</evidence>
<dbReference type="Pfam" id="PF00089">
    <property type="entry name" value="Trypsin"/>
    <property type="match status" value="1"/>
</dbReference>
<comment type="similarity">
    <text evidence="9">Belongs to the peptidase S1 family. CLIP subfamily.</text>
</comment>
<keyword evidence="7" id="KW-0865">Zymogen</keyword>
<dbReference type="InterPro" id="IPR001314">
    <property type="entry name" value="Peptidase_S1A"/>
</dbReference>
<evidence type="ECO:0000259" key="12">
    <source>
        <dbReference type="PROSITE" id="PS50240"/>
    </source>
</evidence>
<feature type="domain" description="Peptidase S1" evidence="12">
    <location>
        <begin position="28"/>
        <end position="262"/>
    </location>
</feature>
<name>Q5IS30_MAYDE</name>
<feature type="signal peptide" evidence="11">
    <location>
        <begin position="1"/>
        <end position="19"/>
    </location>
</feature>
<dbReference type="PANTHER" id="PTHR24252:SF7">
    <property type="entry name" value="HYALIN"/>
    <property type="match status" value="1"/>
</dbReference>
<dbReference type="CDD" id="cd00190">
    <property type="entry name" value="Tryp_SPc"/>
    <property type="match status" value="1"/>
</dbReference>
<evidence type="ECO:0000256" key="10">
    <source>
        <dbReference type="RuleBase" id="RU363034"/>
    </source>
</evidence>
<evidence type="ECO:0000256" key="4">
    <source>
        <dbReference type="ARBA" id="ARBA00022757"/>
    </source>
</evidence>
<evidence type="ECO:0000256" key="2">
    <source>
        <dbReference type="ARBA" id="ARBA00022525"/>
    </source>
</evidence>
<dbReference type="PROSITE" id="PS00135">
    <property type="entry name" value="TRYPSIN_SER"/>
    <property type="match status" value="1"/>
</dbReference>
<dbReference type="PROSITE" id="PS50240">
    <property type="entry name" value="TRYPSIN_DOM"/>
    <property type="match status" value="1"/>
</dbReference>
<dbReference type="GO" id="GO:0016485">
    <property type="term" value="P:protein processing"/>
    <property type="evidence" value="ECO:0007669"/>
    <property type="project" value="UniProtKB-ARBA"/>
</dbReference>
<dbReference type="SUPFAM" id="SSF50494">
    <property type="entry name" value="Trypsin-like serine proteases"/>
    <property type="match status" value="1"/>
</dbReference>
<protein>
    <submittedName>
        <fullName evidence="13">Chymotrypsin MDP1F</fullName>
    </submittedName>
</protein>
<keyword evidence="11" id="KW-0732">Signal</keyword>
<keyword evidence="8" id="KW-1015">Disulfide bond</keyword>
<dbReference type="InterPro" id="IPR043504">
    <property type="entry name" value="Peptidase_S1_PA_chymotrypsin"/>
</dbReference>
<dbReference type="AlphaFoldDB" id="Q5IS30"/>
<comment type="subcellular location">
    <subcellularLocation>
        <location evidence="1">Secreted</location>
    </subcellularLocation>
</comment>
<dbReference type="InterPro" id="IPR033116">
    <property type="entry name" value="TRYPSIN_SER"/>
</dbReference>
<dbReference type="PANTHER" id="PTHR24252">
    <property type="entry name" value="ACROSIN-RELATED"/>
    <property type="match status" value="1"/>
</dbReference>
<dbReference type="EMBL" id="AY665661">
    <property type="protein sequence ID" value="AAT81426.1"/>
    <property type="molecule type" value="mRNA"/>
</dbReference>
<evidence type="ECO:0000256" key="8">
    <source>
        <dbReference type="ARBA" id="ARBA00023157"/>
    </source>
</evidence>
<evidence type="ECO:0000256" key="7">
    <source>
        <dbReference type="ARBA" id="ARBA00023145"/>
    </source>
</evidence>